<dbReference type="EMBL" id="MHNK01000019">
    <property type="protein sequence ID" value="OGZ43191.1"/>
    <property type="molecule type" value="Genomic_DNA"/>
</dbReference>
<protein>
    <submittedName>
        <fullName evidence="1">Uncharacterized protein</fullName>
    </submittedName>
</protein>
<evidence type="ECO:0000313" key="1">
    <source>
        <dbReference type="EMBL" id="OGZ43191.1"/>
    </source>
</evidence>
<reference evidence="1 2" key="1">
    <citation type="journal article" date="2016" name="Nat. Commun.">
        <title>Thousands of microbial genomes shed light on interconnected biogeochemical processes in an aquifer system.</title>
        <authorList>
            <person name="Anantharaman K."/>
            <person name="Brown C.T."/>
            <person name="Hug L.A."/>
            <person name="Sharon I."/>
            <person name="Castelle C.J."/>
            <person name="Probst A.J."/>
            <person name="Thomas B.C."/>
            <person name="Singh A."/>
            <person name="Wilkins M.J."/>
            <person name="Karaoz U."/>
            <person name="Brodie E.L."/>
            <person name="Williams K.H."/>
            <person name="Hubbard S.S."/>
            <person name="Banfield J.F."/>
        </authorList>
    </citation>
    <scope>NUCLEOTIDE SEQUENCE [LARGE SCALE GENOMIC DNA]</scope>
</reference>
<dbReference type="Proteomes" id="UP000177480">
    <property type="component" value="Unassembled WGS sequence"/>
</dbReference>
<proteinExistence type="predicted"/>
<gene>
    <name evidence="1" type="ORF">A2719_00635</name>
</gene>
<comment type="caution">
    <text evidence="1">The sequence shown here is derived from an EMBL/GenBank/DDBJ whole genome shotgun (WGS) entry which is preliminary data.</text>
</comment>
<organism evidence="1 2">
    <name type="scientific">Candidatus Ryanbacteria bacterium RIFCSPHIGHO2_01_FULL_45_22</name>
    <dbReference type="NCBI Taxonomy" id="1802114"/>
    <lineage>
        <taxon>Bacteria</taxon>
        <taxon>Candidatus Ryaniibacteriota</taxon>
    </lineage>
</organism>
<dbReference type="STRING" id="1802114.A2719_00635"/>
<name>A0A1G2G048_9BACT</name>
<accession>A0A1G2G048</accession>
<dbReference type="AlphaFoldDB" id="A0A1G2G048"/>
<evidence type="ECO:0000313" key="2">
    <source>
        <dbReference type="Proteomes" id="UP000177480"/>
    </source>
</evidence>
<sequence length="189" mass="22520">MQQLRFGICDCTPYYHKEFDNKVISVPISLGQSMHHLSFKAKEVHIPQEDQSGALVANRCHFFLDHHVFRETQEVFLELEEYVPHSRRKGEVAFGGWKLSYKWDLPLDQPLPASDDILCNAVSIMRSMDPYDLLAWILHLKRWWDFSDPRPKECRGEHWRTFVERARLEREKRLREYHCYPSCTSECHA</sequence>